<feature type="region of interest" description="Disordered" evidence="2">
    <location>
        <begin position="97"/>
        <end position="122"/>
    </location>
</feature>
<evidence type="ECO:0000256" key="1">
    <source>
        <dbReference type="ARBA" id="ARBA00022631"/>
    </source>
</evidence>
<dbReference type="Pfam" id="PF09349">
    <property type="entry name" value="OHCU_decarbox"/>
    <property type="match status" value="1"/>
</dbReference>
<keyword evidence="5" id="KW-1185">Reference proteome</keyword>
<dbReference type="GO" id="GO:0006144">
    <property type="term" value="P:purine nucleobase metabolic process"/>
    <property type="evidence" value="ECO:0007669"/>
    <property type="project" value="UniProtKB-KW"/>
</dbReference>
<feature type="domain" description="Oxo-4-hydroxy-4-carboxy-5-ureidoimidazoline decarboxylase" evidence="3">
    <location>
        <begin position="13"/>
        <end position="188"/>
    </location>
</feature>
<dbReference type="PANTHER" id="PTHR37987">
    <property type="entry name" value="CHROMOSOME 9, WHOLE GENOME SHOTGUN SEQUENCE"/>
    <property type="match status" value="1"/>
</dbReference>
<dbReference type="PANTHER" id="PTHR37987:SF1">
    <property type="entry name" value="OXO-4-HYDROXY-4-CARBOXY-5-UREIDOIMIDAZOLINE DECARBOXYLASE DOMAIN-CONTAINING PROTEIN"/>
    <property type="match status" value="1"/>
</dbReference>
<evidence type="ECO:0000313" key="5">
    <source>
        <dbReference type="Proteomes" id="UP000094565"/>
    </source>
</evidence>
<accession>A0A1B2J9Q8</accession>
<evidence type="ECO:0000313" key="4">
    <source>
        <dbReference type="EMBL" id="ANZ74784.1"/>
    </source>
</evidence>
<gene>
    <name evidence="4" type="ORF">ATY40_BA7501228</name>
</gene>
<proteinExistence type="predicted"/>
<evidence type="ECO:0000256" key="2">
    <source>
        <dbReference type="SAM" id="MobiDB-lite"/>
    </source>
</evidence>
<dbReference type="AlphaFoldDB" id="A0A1B2J9Q8"/>
<sequence length="196" mass="21944">MGYQLPPIDNVRNLPTTQKIQLLAHLFEPCDTLTQYIVPKLFPIDTEANEQPFENYKDLIDRCHFLFNSLLNKINSSADPELTDIANGIIGAHPRLGPQKGGSALSSHSNSEQKSLAGSSPEETARLVELNELYEKTFPGLRYVVFVNGRSRPAIMNDMVERISRNNIKAERQAAIDAMCDIAWDRAKKLETSSSQ</sequence>
<dbReference type="InterPro" id="IPR036778">
    <property type="entry name" value="OHCU_decarboxylase_sf"/>
</dbReference>
<name>A0A1B2J9Q8_PICPA</name>
<reference evidence="4 5" key="1">
    <citation type="submission" date="2016-02" db="EMBL/GenBank/DDBJ databases">
        <title>Comparative genomic and transcriptomic foundation for Pichia pastoris.</title>
        <authorList>
            <person name="Love K.R."/>
            <person name="Shah K.A."/>
            <person name="Whittaker C.A."/>
            <person name="Wu J."/>
            <person name="Bartlett M.C."/>
            <person name="Ma D."/>
            <person name="Leeson R.L."/>
            <person name="Priest M."/>
            <person name="Young S.K."/>
            <person name="Love J.C."/>
        </authorList>
    </citation>
    <scope>NUCLEOTIDE SEQUENCE [LARGE SCALE GENOMIC DNA]</scope>
    <source>
        <strain evidence="4 5">ATCC 28485</strain>
    </source>
</reference>
<dbReference type="OrthoDB" id="5398391at2759"/>
<protein>
    <submittedName>
        <fullName evidence="4">BA75_01228T0</fullName>
    </submittedName>
</protein>
<dbReference type="Proteomes" id="UP000094565">
    <property type="component" value="Chromosome 1"/>
</dbReference>
<organism evidence="4 5">
    <name type="scientific">Komagataella pastoris</name>
    <name type="common">Yeast</name>
    <name type="synonym">Pichia pastoris</name>
    <dbReference type="NCBI Taxonomy" id="4922"/>
    <lineage>
        <taxon>Eukaryota</taxon>
        <taxon>Fungi</taxon>
        <taxon>Dikarya</taxon>
        <taxon>Ascomycota</taxon>
        <taxon>Saccharomycotina</taxon>
        <taxon>Pichiomycetes</taxon>
        <taxon>Pichiales</taxon>
        <taxon>Pichiaceae</taxon>
        <taxon>Komagataella</taxon>
    </lineage>
</organism>
<dbReference type="Gene3D" id="1.10.3330.10">
    <property type="entry name" value="Oxo-4-hydroxy-4-carboxy-5-ureidoimidazoline decarboxylase"/>
    <property type="match status" value="1"/>
</dbReference>
<dbReference type="SUPFAM" id="SSF158694">
    <property type="entry name" value="UraD-Like"/>
    <property type="match status" value="1"/>
</dbReference>
<evidence type="ECO:0000259" key="3">
    <source>
        <dbReference type="Pfam" id="PF09349"/>
    </source>
</evidence>
<dbReference type="EMBL" id="CP014584">
    <property type="protein sequence ID" value="ANZ74784.1"/>
    <property type="molecule type" value="Genomic_DNA"/>
</dbReference>
<feature type="compositionally biased region" description="Polar residues" evidence="2">
    <location>
        <begin position="104"/>
        <end position="122"/>
    </location>
</feature>
<dbReference type="InterPro" id="IPR018020">
    <property type="entry name" value="OHCU_decarboxylase"/>
</dbReference>
<keyword evidence="1" id="KW-0659">Purine metabolism</keyword>